<proteinExistence type="predicted"/>
<reference evidence="1 2" key="1">
    <citation type="journal article" date="2007" name="Nature">
        <title>The medaka draft genome and insights into vertebrate genome evolution.</title>
        <authorList>
            <person name="Kasahara M."/>
            <person name="Naruse K."/>
            <person name="Sasaki S."/>
            <person name="Nakatani Y."/>
            <person name="Qu W."/>
            <person name="Ahsan B."/>
            <person name="Yamada T."/>
            <person name="Nagayasu Y."/>
            <person name="Doi K."/>
            <person name="Kasai Y."/>
            <person name="Jindo T."/>
            <person name="Kobayashi D."/>
            <person name="Shimada A."/>
            <person name="Toyoda A."/>
            <person name="Kuroki Y."/>
            <person name="Fujiyama A."/>
            <person name="Sasaki T."/>
            <person name="Shimizu A."/>
            <person name="Asakawa S."/>
            <person name="Shimizu N."/>
            <person name="Hashimoto S."/>
            <person name="Yang J."/>
            <person name="Lee Y."/>
            <person name="Matsushima K."/>
            <person name="Sugano S."/>
            <person name="Sakaizumi M."/>
            <person name="Narita T."/>
            <person name="Ohishi K."/>
            <person name="Haga S."/>
            <person name="Ohta F."/>
            <person name="Nomoto H."/>
            <person name="Nogata K."/>
            <person name="Morishita T."/>
            <person name="Endo T."/>
            <person name="Shin-I T."/>
            <person name="Takeda H."/>
            <person name="Morishita S."/>
            <person name="Kohara Y."/>
        </authorList>
    </citation>
    <scope>NUCLEOTIDE SEQUENCE [LARGE SCALE GENOMIC DNA]</scope>
    <source>
        <strain evidence="1 2">Hd-rR</strain>
    </source>
</reference>
<dbReference type="InParanoid" id="A0A3B3IK66"/>
<evidence type="ECO:0000313" key="1">
    <source>
        <dbReference type="Ensembl" id="ENSORLP00000044336.1"/>
    </source>
</evidence>
<dbReference type="Gene3D" id="3.30.420.10">
    <property type="entry name" value="Ribonuclease H-like superfamily/Ribonuclease H"/>
    <property type="match status" value="1"/>
</dbReference>
<reference evidence="1" key="2">
    <citation type="submission" date="2025-08" db="UniProtKB">
        <authorList>
            <consortium name="Ensembl"/>
        </authorList>
    </citation>
    <scope>IDENTIFICATION</scope>
    <source>
        <strain evidence="1">Hd-rR</strain>
    </source>
</reference>
<protein>
    <submittedName>
        <fullName evidence="1">Uncharacterized protein</fullName>
    </submittedName>
</protein>
<sequence>GRGAWRKNHPRRMRGALIWSRIPCSLKYFYARLKPCRDCKVTWPRKHLNLVSEHLNESGENWLTVLWLHETKIKKTVTSTYWRREGWLKHQVRHSHHHLRRLGQDLCCFFAKRTGQLHLIYKTKKKTCCCQILDGTIFLFMHSVVATWVEWPFHSPDLSPPKTCAKC</sequence>
<keyword evidence="2" id="KW-1185">Reference proteome</keyword>
<dbReference type="STRING" id="8090.ENSORLP00000044336"/>
<accession>A0A3B3IK66</accession>
<dbReference type="Bgee" id="ENSORLG00000022950">
    <property type="expression patterns" value="Expressed in testis"/>
</dbReference>
<dbReference type="AlphaFoldDB" id="A0A3B3IK66"/>
<dbReference type="Proteomes" id="UP000001038">
    <property type="component" value="Chromosome 8"/>
</dbReference>
<dbReference type="Ensembl" id="ENSORLT00000038196.1">
    <property type="protein sequence ID" value="ENSORLP00000044336.1"/>
    <property type="gene ID" value="ENSORLG00000022950.1"/>
</dbReference>
<reference evidence="1" key="3">
    <citation type="submission" date="2025-09" db="UniProtKB">
        <authorList>
            <consortium name="Ensembl"/>
        </authorList>
    </citation>
    <scope>IDENTIFICATION</scope>
    <source>
        <strain evidence="1">Hd-rR</strain>
    </source>
</reference>
<dbReference type="InterPro" id="IPR036397">
    <property type="entry name" value="RNaseH_sf"/>
</dbReference>
<name>A0A3B3IK66_ORYLA</name>
<organism evidence="1 2">
    <name type="scientific">Oryzias latipes</name>
    <name type="common">Japanese rice fish</name>
    <name type="synonym">Japanese killifish</name>
    <dbReference type="NCBI Taxonomy" id="8090"/>
    <lineage>
        <taxon>Eukaryota</taxon>
        <taxon>Metazoa</taxon>
        <taxon>Chordata</taxon>
        <taxon>Craniata</taxon>
        <taxon>Vertebrata</taxon>
        <taxon>Euteleostomi</taxon>
        <taxon>Actinopterygii</taxon>
        <taxon>Neopterygii</taxon>
        <taxon>Teleostei</taxon>
        <taxon>Neoteleostei</taxon>
        <taxon>Acanthomorphata</taxon>
        <taxon>Ovalentaria</taxon>
        <taxon>Atherinomorphae</taxon>
        <taxon>Beloniformes</taxon>
        <taxon>Adrianichthyidae</taxon>
        <taxon>Oryziinae</taxon>
        <taxon>Oryzias</taxon>
    </lineage>
</organism>
<dbReference type="GO" id="GO:0003676">
    <property type="term" value="F:nucleic acid binding"/>
    <property type="evidence" value="ECO:0007669"/>
    <property type="project" value="InterPro"/>
</dbReference>
<evidence type="ECO:0000313" key="2">
    <source>
        <dbReference type="Proteomes" id="UP000001038"/>
    </source>
</evidence>